<organism evidence="2 3">
    <name type="scientific">Candidatus Brevifilum fermentans</name>
    <dbReference type="NCBI Taxonomy" id="1986204"/>
    <lineage>
        <taxon>Bacteria</taxon>
        <taxon>Bacillati</taxon>
        <taxon>Chloroflexota</taxon>
        <taxon>Anaerolineae</taxon>
        <taxon>Anaerolineales</taxon>
        <taxon>Anaerolineaceae</taxon>
        <taxon>Candidatus Brevifilum</taxon>
    </lineage>
</organism>
<dbReference type="InterPro" id="IPR051783">
    <property type="entry name" value="NAD(P)-dependent_oxidoreduct"/>
</dbReference>
<dbReference type="OrthoDB" id="9807212at2"/>
<gene>
    <name evidence="2" type="ORF">CFX1CAM_0653</name>
</gene>
<dbReference type="PANTHER" id="PTHR48079:SF6">
    <property type="entry name" value="NAD(P)-BINDING DOMAIN-CONTAINING PROTEIN-RELATED"/>
    <property type="match status" value="1"/>
</dbReference>
<evidence type="ECO:0000259" key="1">
    <source>
        <dbReference type="Pfam" id="PF01370"/>
    </source>
</evidence>
<dbReference type="AlphaFoldDB" id="A0A1Y6K4C2"/>
<evidence type="ECO:0000313" key="3">
    <source>
        <dbReference type="Proteomes" id="UP000195514"/>
    </source>
</evidence>
<dbReference type="SUPFAM" id="SSF51735">
    <property type="entry name" value="NAD(P)-binding Rossmann-fold domains"/>
    <property type="match status" value="1"/>
</dbReference>
<dbReference type="Gene3D" id="3.40.50.720">
    <property type="entry name" value="NAD(P)-binding Rossmann-like Domain"/>
    <property type="match status" value="1"/>
</dbReference>
<evidence type="ECO:0000313" key="2">
    <source>
        <dbReference type="EMBL" id="SMX53718.1"/>
    </source>
</evidence>
<dbReference type="KEGG" id="abat:CFX1CAM_0653"/>
<proteinExistence type="predicted"/>
<dbReference type="InterPro" id="IPR001509">
    <property type="entry name" value="Epimerase_deHydtase"/>
</dbReference>
<reference evidence="3" key="1">
    <citation type="submission" date="2017-05" db="EMBL/GenBank/DDBJ databases">
        <authorList>
            <person name="Kirkegaard R."/>
            <person name="Mcilroy J S."/>
        </authorList>
    </citation>
    <scope>NUCLEOTIDE SEQUENCE [LARGE SCALE GENOMIC DNA]</scope>
</reference>
<keyword evidence="3" id="KW-1185">Reference proteome</keyword>
<dbReference type="Pfam" id="PF01370">
    <property type="entry name" value="Epimerase"/>
    <property type="match status" value="1"/>
</dbReference>
<protein>
    <submittedName>
        <fullName evidence="2">NAD-dependent epimerase/dehydratase family protein</fullName>
    </submittedName>
</protein>
<dbReference type="GO" id="GO:0005737">
    <property type="term" value="C:cytoplasm"/>
    <property type="evidence" value="ECO:0007669"/>
    <property type="project" value="TreeGrafter"/>
</dbReference>
<dbReference type="PANTHER" id="PTHR48079">
    <property type="entry name" value="PROTEIN YEEZ"/>
    <property type="match status" value="1"/>
</dbReference>
<dbReference type="RefSeq" id="WP_087861641.1">
    <property type="nucleotide sequence ID" value="NZ_LT859958.1"/>
</dbReference>
<dbReference type="Proteomes" id="UP000195514">
    <property type="component" value="Chromosome I"/>
</dbReference>
<dbReference type="EMBL" id="LT859958">
    <property type="protein sequence ID" value="SMX53718.1"/>
    <property type="molecule type" value="Genomic_DNA"/>
</dbReference>
<dbReference type="CDD" id="cd05228">
    <property type="entry name" value="AR_FR_like_1_SDR_e"/>
    <property type="match status" value="1"/>
</dbReference>
<accession>A0A1Y6K4C2</accession>
<dbReference type="InterPro" id="IPR036291">
    <property type="entry name" value="NAD(P)-bd_dom_sf"/>
</dbReference>
<sequence length="333" mass="36980">MNLITGAAGHIGNVLVRELLSRGEKVRALILPGEDTRSLDGLPVERVEGNVLDLDSLRAAMQDVDVVFHLASLVSITKDQEELVRKVNVDGTRNVIEAVRDARVRRLVYTSSIHALERPPIGTPVNEALKFDPENAAGVYDQTKAEASLLVKQAASEGLDAVILCPTGVTGPYDFRRSEVGELILSFMQKRITFLVEGAYDFVDVRDVATGQILARDYAKSGETYILGGERIELKLMHDLVKKVTGKDTKVLSFPLPVALIVAPIAELYYKVTKTRPRFTRYSIETVISNSEIYSDKAKAELGYKPRSLVNSIADTVRWWWENLGLTRKSLRL</sequence>
<name>A0A1Y6K4C2_9CHLR</name>
<dbReference type="GO" id="GO:0004029">
    <property type="term" value="F:aldehyde dehydrogenase (NAD+) activity"/>
    <property type="evidence" value="ECO:0007669"/>
    <property type="project" value="TreeGrafter"/>
</dbReference>
<feature type="domain" description="NAD-dependent epimerase/dehydratase" evidence="1">
    <location>
        <begin position="3"/>
        <end position="228"/>
    </location>
</feature>